<organism evidence="8 9">
    <name type="scientific">Xenopus laevis</name>
    <name type="common">African clawed frog</name>
    <dbReference type="NCBI Taxonomy" id="8355"/>
    <lineage>
        <taxon>Eukaryota</taxon>
        <taxon>Metazoa</taxon>
        <taxon>Chordata</taxon>
        <taxon>Craniata</taxon>
        <taxon>Vertebrata</taxon>
        <taxon>Euteleostomi</taxon>
        <taxon>Amphibia</taxon>
        <taxon>Batrachia</taxon>
        <taxon>Anura</taxon>
        <taxon>Pipoidea</taxon>
        <taxon>Pipidae</taxon>
        <taxon>Xenopodinae</taxon>
        <taxon>Xenopus</taxon>
        <taxon>Xenopus</taxon>
    </lineage>
</organism>
<keyword evidence="4" id="KW-0378">Hydrolase</keyword>
<dbReference type="GO" id="GO:0004530">
    <property type="term" value="F:deoxyribonuclease I activity"/>
    <property type="evidence" value="ECO:0000318"/>
    <property type="project" value="GO_Central"/>
</dbReference>
<dbReference type="InterPro" id="IPR036024">
    <property type="entry name" value="Somatomedin_B-like_dom_sf"/>
</dbReference>
<dbReference type="PRINTS" id="PR00130">
    <property type="entry name" value="DNASEI"/>
</dbReference>
<feature type="chain" id="PRO_5035308694" evidence="6">
    <location>
        <begin position="20"/>
        <end position="353"/>
    </location>
</feature>
<dbReference type="SUPFAM" id="SSF90188">
    <property type="entry name" value="Somatomedin B domain"/>
    <property type="match status" value="1"/>
</dbReference>
<evidence type="ECO:0000256" key="2">
    <source>
        <dbReference type="ARBA" id="ARBA00022722"/>
    </source>
</evidence>
<proteinExistence type="inferred from homology"/>
<name>A0A8J1LE64_XENLA</name>
<dbReference type="PANTHER" id="PTHR11371:SF35">
    <property type="entry name" value="DEOXYRIBONUCLEASE I"/>
    <property type="match status" value="1"/>
</dbReference>
<accession>A0A8J1LE64</accession>
<evidence type="ECO:0000313" key="9">
    <source>
        <dbReference type="RefSeq" id="XP_041427828.1"/>
    </source>
</evidence>
<dbReference type="RefSeq" id="XP_041427828.1">
    <property type="nucleotide sequence ID" value="XM_041571894.1"/>
</dbReference>
<evidence type="ECO:0000256" key="1">
    <source>
        <dbReference type="ARBA" id="ARBA00007359"/>
    </source>
</evidence>
<dbReference type="Gene3D" id="3.60.10.10">
    <property type="entry name" value="Endonuclease/exonuclease/phosphatase"/>
    <property type="match status" value="1"/>
</dbReference>
<dbReference type="Proteomes" id="UP000186698">
    <property type="component" value="Chromosome 8L"/>
</dbReference>
<keyword evidence="8" id="KW-1185">Reference proteome</keyword>
<gene>
    <name evidence="9" type="primary">MGC64462</name>
    <name evidence="9" type="synonym">DNASE1</name>
</gene>
<dbReference type="InterPro" id="IPR016202">
    <property type="entry name" value="DNase_I"/>
</dbReference>
<dbReference type="InterPro" id="IPR005135">
    <property type="entry name" value="Endo/exonuclease/phosphatase"/>
</dbReference>
<dbReference type="Pfam" id="PF01033">
    <property type="entry name" value="Somatomedin_B"/>
    <property type="match status" value="1"/>
</dbReference>
<dbReference type="PROSITE" id="PS00524">
    <property type="entry name" value="SMB_1"/>
    <property type="match status" value="1"/>
</dbReference>
<comment type="similarity">
    <text evidence="1">Belongs to the DNase I family.</text>
</comment>
<evidence type="ECO:0000256" key="6">
    <source>
        <dbReference type="SAM" id="SignalP"/>
    </source>
</evidence>
<keyword evidence="6" id="KW-0732">Signal</keyword>
<sequence>MRFLVLVAMTACFLQAGFAFKIASFNIQRFSMTKVDDPVVLELLIRILSRYEIIAIEEVMNADNTAIISLVKELSLATKLNYNVLISDHLGRSSYREKYAYVYREDIVKPTEWYHFDDGCENCGTDSFIREPFVARFTSLTTVVKDFALISIHTSPDYAIMEVDALYDAWVDAKQRLKMENILILGDYNAACSYVASRHWPIIRLRHVEELVWLIGDKEDTTVSTNTNCAYDRMVAGGEELQRGIVPDTAKAFNYHVAYDLTYEMAKAVSDHYPVEVELYDDVFYNGQRFEPRSSIGIDGGLSLNGPCTCEGVDFTTCLGRCGAYSKSFPCNCNAACADYVNCCDDYVGYCKL</sequence>
<dbReference type="InterPro" id="IPR001212">
    <property type="entry name" value="Somatomedin_B_dom"/>
</dbReference>
<dbReference type="InterPro" id="IPR036691">
    <property type="entry name" value="Endo/exonu/phosph_ase_sf"/>
</dbReference>
<dbReference type="GO" id="GO:0005634">
    <property type="term" value="C:nucleus"/>
    <property type="evidence" value="ECO:0000318"/>
    <property type="project" value="GO_Central"/>
</dbReference>
<dbReference type="SUPFAM" id="SSF56219">
    <property type="entry name" value="DNase I-like"/>
    <property type="match status" value="1"/>
</dbReference>
<evidence type="ECO:0000256" key="5">
    <source>
        <dbReference type="ARBA" id="ARBA00023157"/>
    </source>
</evidence>
<dbReference type="GO" id="GO:0003677">
    <property type="term" value="F:DNA binding"/>
    <property type="evidence" value="ECO:0000318"/>
    <property type="project" value="GO_Central"/>
</dbReference>
<dbReference type="Gene3D" id="4.10.410.20">
    <property type="match status" value="1"/>
</dbReference>
<dbReference type="SMART" id="SM00476">
    <property type="entry name" value="DNaseIc"/>
    <property type="match status" value="1"/>
</dbReference>
<keyword evidence="2" id="KW-0540">Nuclease</keyword>
<dbReference type="OrthoDB" id="10061407at2759"/>
<evidence type="ECO:0000313" key="8">
    <source>
        <dbReference type="Proteomes" id="UP000186698"/>
    </source>
</evidence>
<protein>
    <submittedName>
        <fullName evidence="9">Uncharacterized protein MGC64462 isoform X1</fullName>
    </submittedName>
</protein>
<evidence type="ECO:0000259" key="7">
    <source>
        <dbReference type="PROSITE" id="PS50958"/>
    </source>
</evidence>
<dbReference type="Pfam" id="PF03372">
    <property type="entry name" value="Exo_endo_phos"/>
    <property type="match status" value="1"/>
</dbReference>
<dbReference type="GeneID" id="379485"/>
<evidence type="ECO:0000256" key="3">
    <source>
        <dbReference type="ARBA" id="ARBA00022759"/>
    </source>
</evidence>
<reference evidence="9" key="1">
    <citation type="submission" date="2025-08" db="UniProtKB">
        <authorList>
            <consortium name="RefSeq"/>
        </authorList>
    </citation>
    <scope>IDENTIFICATION</scope>
    <source>
        <strain evidence="9">J_2021</strain>
        <tissue evidence="9">Erythrocytes</tissue>
    </source>
</reference>
<dbReference type="PANTHER" id="PTHR11371">
    <property type="entry name" value="DEOXYRIBONUCLEASE"/>
    <property type="match status" value="1"/>
</dbReference>
<feature type="domain" description="SMB" evidence="7">
    <location>
        <begin position="314"/>
        <end position="353"/>
    </location>
</feature>
<dbReference type="CDD" id="cd10282">
    <property type="entry name" value="DNase1"/>
    <property type="match status" value="1"/>
</dbReference>
<dbReference type="PROSITE" id="PS50958">
    <property type="entry name" value="SMB_2"/>
    <property type="match status" value="1"/>
</dbReference>
<dbReference type="AlphaFoldDB" id="A0A8J1LE64"/>
<dbReference type="GO" id="GO:0006308">
    <property type="term" value="P:DNA catabolic process"/>
    <property type="evidence" value="ECO:0000318"/>
    <property type="project" value="GO_Central"/>
</dbReference>
<keyword evidence="3" id="KW-0255">Endonuclease</keyword>
<feature type="signal peptide" evidence="6">
    <location>
        <begin position="1"/>
        <end position="19"/>
    </location>
</feature>
<keyword evidence="5" id="KW-1015">Disulfide bond</keyword>
<evidence type="ECO:0000256" key="4">
    <source>
        <dbReference type="ARBA" id="ARBA00022801"/>
    </source>
</evidence>